<protein>
    <submittedName>
        <fullName evidence="7">Fusaric acid resistance protein-like</fullName>
    </submittedName>
</protein>
<evidence type="ECO:0000256" key="3">
    <source>
        <dbReference type="ARBA" id="ARBA00022989"/>
    </source>
</evidence>
<evidence type="ECO:0000256" key="5">
    <source>
        <dbReference type="SAM" id="Phobius"/>
    </source>
</evidence>
<dbReference type="InterPro" id="IPR049453">
    <property type="entry name" value="Memb_transporter_dom"/>
</dbReference>
<sequence length="376" mass="39460">MAGATGQGRPRRGPRAVTWLATLFRLDPAGANWTRAVLFLDIALVPLMVFWAIGDEQYLLSAVFGLLFAALADPGGGLGHRAAHIALFGLIGAGVTALAFGIGGAAWGWLALLAFAVTLAAGLAVAFGVGRFANALLLNVWFVVALGLAFGLHHHTRITSHTWVQTLAWAAGSASWIIVALVGRLVRRRAQAPRPFAELPGDTSRRKLTPQLIAFAVLRALAIAGTVALAFGLDLANGYWMPVAAIAAMKPSLQQTALAAAQRLIGAMIGAAVAVLLLLLPAGVHGRELFAVKRGLEVVALVLLMHAVAIRFLNYALYCAAIAAAVLLMIDLPQTSHHAAEAHRVLWTLCGGGIGLLVMLLAALLARRSPRAARRT</sequence>
<evidence type="ECO:0000256" key="4">
    <source>
        <dbReference type="ARBA" id="ARBA00023136"/>
    </source>
</evidence>
<feature type="transmembrane region" description="Helical" evidence="5">
    <location>
        <begin position="345"/>
        <end position="366"/>
    </location>
</feature>
<feature type="domain" description="Integral membrane bound transporter" evidence="6">
    <location>
        <begin position="227"/>
        <end position="358"/>
    </location>
</feature>
<comment type="subcellular location">
    <subcellularLocation>
        <location evidence="1">Membrane</location>
        <topology evidence="1">Multi-pass membrane protein</topology>
    </subcellularLocation>
</comment>
<dbReference type="Pfam" id="PF13515">
    <property type="entry name" value="FUSC_2"/>
    <property type="match status" value="1"/>
</dbReference>
<keyword evidence="4 5" id="KW-0472">Membrane</keyword>
<evidence type="ECO:0000313" key="7">
    <source>
        <dbReference type="EMBL" id="SDO61558.1"/>
    </source>
</evidence>
<feature type="transmembrane region" description="Helical" evidence="5">
    <location>
        <begin position="136"/>
        <end position="155"/>
    </location>
</feature>
<proteinExistence type="predicted"/>
<organism evidence="7 8">
    <name type="scientific">Actinacidiphila guanduensis</name>
    <dbReference type="NCBI Taxonomy" id="310781"/>
    <lineage>
        <taxon>Bacteria</taxon>
        <taxon>Bacillati</taxon>
        <taxon>Actinomycetota</taxon>
        <taxon>Actinomycetes</taxon>
        <taxon>Kitasatosporales</taxon>
        <taxon>Streptomycetaceae</taxon>
        <taxon>Actinacidiphila</taxon>
    </lineage>
</organism>
<dbReference type="Proteomes" id="UP000199341">
    <property type="component" value="Unassembled WGS sequence"/>
</dbReference>
<dbReference type="OrthoDB" id="3849714at2"/>
<evidence type="ECO:0000259" key="6">
    <source>
        <dbReference type="Pfam" id="PF13515"/>
    </source>
</evidence>
<dbReference type="EMBL" id="FNIE01000011">
    <property type="protein sequence ID" value="SDO61558.1"/>
    <property type="molecule type" value="Genomic_DNA"/>
</dbReference>
<evidence type="ECO:0000256" key="1">
    <source>
        <dbReference type="ARBA" id="ARBA00004141"/>
    </source>
</evidence>
<accession>A0A1H0L012</accession>
<gene>
    <name evidence="7" type="ORF">SAMN05216259_11130</name>
</gene>
<feature type="transmembrane region" description="Helical" evidence="5">
    <location>
        <begin position="298"/>
        <end position="330"/>
    </location>
</feature>
<feature type="transmembrane region" description="Helical" evidence="5">
    <location>
        <begin position="59"/>
        <end position="78"/>
    </location>
</feature>
<dbReference type="AlphaFoldDB" id="A0A1H0L012"/>
<evidence type="ECO:0000313" key="8">
    <source>
        <dbReference type="Proteomes" id="UP000199341"/>
    </source>
</evidence>
<keyword evidence="8" id="KW-1185">Reference proteome</keyword>
<feature type="transmembrane region" description="Helical" evidence="5">
    <location>
        <begin position="33"/>
        <end position="53"/>
    </location>
</feature>
<feature type="transmembrane region" description="Helical" evidence="5">
    <location>
        <begin position="109"/>
        <end position="129"/>
    </location>
</feature>
<name>A0A1H0L012_9ACTN</name>
<keyword evidence="2 5" id="KW-0812">Transmembrane</keyword>
<feature type="transmembrane region" description="Helical" evidence="5">
    <location>
        <begin position="264"/>
        <end position="286"/>
    </location>
</feature>
<reference evidence="7 8" key="1">
    <citation type="submission" date="2016-10" db="EMBL/GenBank/DDBJ databases">
        <authorList>
            <person name="de Groot N.N."/>
        </authorList>
    </citation>
    <scope>NUCLEOTIDE SEQUENCE [LARGE SCALE GENOMIC DNA]</scope>
    <source>
        <strain evidence="7 8">CGMCC 4.2022</strain>
    </source>
</reference>
<keyword evidence="3 5" id="KW-1133">Transmembrane helix</keyword>
<evidence type="ECO:0000256" key="2">
    <source>
        <dbReference type="ARBA" id="ARBA00022692"/>
    </source>
</evidence>
<feature type="transmembrane region" description="Helical" evidence="5">
    <location>
        <begin position="167"/>
        <end position="186"/>
    </location>
</feature>
<dbReference type="GO" id="GO:0016020">
    <property type="term" value="C:membrane"/>
    <property type="evidence" value="ECO:0007669"/>
    <property type="project" value="UniProtKB-SubCell"/>
</dbReference>
<dbReference type="RefSeq" id="WP_093786565.1">
    <property type="nucleotide sequence ID" value="NZ_FNIE01000011.1"/>
</dbReference>
<feature type="transmembrane region" description="Helical" evidence="5">
    <location>
        <begin position="212"/>
        <end position="233"/>
    </location>
</feature>
<feature type="transmembrane region" description="Helical" evidence="5">
    <location>
        <begin position="85"/>
        <end position="103"/>
    </location>
</feature>